<evidence type="ECO:0000313" key="1">
    <source>
        <dbReference type="EMBL" id="GFP20262.1"/>
    </source>
</evidence>
<dbReference type="Proteomes" id="UP000588083">
    <property type="component" value="Unassembled WGS sequence"/>
</dbReference>
<sequence length="24" mass="2696">MQASWKLHSWLMDPFASFGGVTKA</sequence>
<organism evidence="2 4">
    <name type="scientific">Candidatus Hakubella thermalkaliphila</name>
    <dbReference type="NCBI Taxonomy" id="2754717"/>
    <lineage>
        <taxon>Bacteria</taxon>
        <taxon>Bacillati</taxon>
        <taxon>Actinomycetota</taxon>
        <taxon>Actinomycetota incertae sedis</taxon>
        <taxon>Candidatus Hakubellales</taxon>
        <taxon>Candidatus Hakubellaceae</taxon>
        <taxon>Candidatus Hakubella</taxon>
    </lineage>
</organism>
<dbReference type="EMBL" id="BLRU01000327">
    <property type="protein sequence ID" value="GFP20262.1"/>
    <property type="molecule type" value="Genomic_DNA"/>
</dbReference>
<evidence type="ECO:0000313" key="4">
    <source>
        <dbReference type="Proteomes" id="UP000588083"/>
    </source>
</evidence>
<keyword evidence="4" id="KW-1185">Reference proteome</keyword>
<name>A0A6V8PGQ4_9ACTN</name>
<accession>A0A6V8PGQ4</accession>
<protein>
    <submittedName>
        <fullName evidence="2">Uncharacterized protein</fullName>
    </submittedName>
</protein>
<proteinExistence type="predicted"/>
<dbReference type="EMBL" id="BLRZ01000369">
    <property type="protein sequence ID" value="GFP31503.1"/>
    <property type="molecule type" value="Genomic_DNA"/>
</dbReference>
<evidence type="ECO:0000313" key="2">
    <source>
        <dbReference type="EMBL" id="GFP31503.1"/>
    </source>
</evidence>
<comment type="caution">
    <text evidence="2">The sequence shown here is derived from an EMBL/GenBank/DDBJ whole genome shotgun (WGS) entry which is preliminary data.</text>
</comment>
<dbReference type="AlphaFoldDB" id="A0A6V8PGQ4"/>
<evidence type="ECO:0000313" key="3">
    <source>
        <dbReference type="Proteomes" id="UP000574717"/>
    </source>
</evidence>
<reference evidence="3 4" key="1">
    <citation type="journal article" date="2020" name="Front. Microbiol.">
        <title>Single-cell genomics of novel Actinobacteria with the Wood-Ljungdahl pathway discovered in a serpentinizing system.</title>
        <authorList>
            <person name="Merino N."/>
            <person name="Kawai M."/>
            <person name="Boyd E.S."/>
            <person name="Colman D.R."/>
            <person name="McGlynn S.E."/>
            <person name="Nealson K.H."/>
            <person name="Kurokawa K."/>
            <person name="Hongoh Y."/>
        </authorList>
    </citation>
    <scope>NUCLEOTIDE SEQUENCE [LARGE SCALE GENOMIC DNA]</scope>
    <source>
        <strain evidence="1 3">S03</strain>
        <strain evidence="2 4">S34</strain>
    </source>
</reference>
<gene>
    <name evidence="1" type="ORF">HKBW3S03_01764</name>
    <name evidence="2" type="ORF">HKBW3S34_02423</name>
</gene>
<feature type="non-terminal residue" evidence="2">
    <location>
        <position position="24"/>
    </location>
</feature>
<dbReference type="Proteomes" id="UP000574717">
    <property type="component" value="Unassembled WGS sequence"/>
</dbReference>